<dbReference type="SMART" id="SM00511">
    <property type="entry name" value="ORANGE"/>
    <property type="match status" value="2"/>
</dbReference>
<proteinExistence type="predicted"/>
<evidence type="ECO:0000259" key="6">
    <source>
        <dbReference type="PROSITE" id="PS50888"/>
    </source>
</evidence>
<dbReference type="InterPro" id="IPR036638">
    <property type="entry name" value="HLH_DNA-bd_sf"/>
</dbReference>
<evidence type="ECO:0008006" key="10">
    <source>
        <dbReference type="Google" id="ProtNLM"/>
    </source>
</evidence>
<organism evidence="8 9">
    <name type="scientific">Cirrhinus molitorella</name>
    <name type="common">mud carp</name>
    <dbReference type="NCBI Taxonomy" id="172907"/>
    <lineage>
        <taxon>Eukaryota</taxon>
        <taxon>Metazoa</taxon>
        <taxon>Chordata</taxon>
        <taxon>Craniata</taxon>
        <taxon>Vertebrata</taxon>
        <taxon>Euteleostomi</taxon>
        <taxon>Actinopterygii</taxon>
        <taxon>Neopterygii</taxon>
        <taxon>Teleostei</taxon>
        <taxon>Ostariophysi</taxon>
        <taxon>Cypriniformes</taxon>
        <taxon>Cyprinidae</taxon>
        <taxon>Labeoninae</taxon>
        <taxon>Labeonini</taxon>
        <taxon>Cirrhinus</taxon>
    </lineage>
</organism>
<dbReference type="Proteomes" id="UP001187343">
    <property type="component" value="Unassembled WGS sequence"/>
</dbReference>
<dbReference type="PROSITE" id="PS51054">
    <property type="entry name" value="ORANGE"/>
    <property type="match status" value="2"/>
</dbReference>
<keyword evidence="3" id="KW-0805">Transcription regulation</keyword>
<dbReference type="InterPro" id="IPR011598">
    <property type="entry name" value="bHLH_dom"/>
</dbReference>
<dbReference type="GO" id="GO:0006355">
    <property type="term" value="P:regulation of DNA-templated transcription"/>
    <property type="evidence" value="ECO:0007669"/>
    <property type="project" value="InterPro"/>
</dbReference>
<dbReference type="InterPro" id="IPR050370">
    <property type="entry name" value="HES_HEY"/>
</dbReference>
<keyword evidence="4" id="KW-0804">Transcription</keyword>
<keyword evidence="2" id="KW-0678">Repressor</keyword>
<feature type="domain" description="Orange" evidence="7">
    <location>
        <begin position="257"/>
        <end position="287"/>
    </location>
</feature>
<dbReference type="GO" id="GO:0046983">
    <property type="term" value="F:protein dimerization activity"/>
    <property type="evidence" value="ECO:0007669"/>
    <property type="project" value="InterPro"/>
</dbReference>
<comment type="caution">
    <text evidence="8">The sequence shown here is derived from an EMBL/GenBank/DDBJ whole genome shotgun (WGS) entry which is preliminary data.</text>
</comment>
<protein>
    <recommendedName>
        <fullName evidence="10">BHLH domain-containing protein</fullName>
    </recommendedName>
</protein>
<feature type="domain" description="BHLH" evidence="6">
    <location>
        <begin position="14"/>
        <end position="70"/>
    </location>
</feature>
<name>A0AA88P9G1_9TELE</name>
<evidence type="ECO:0000256" key="1">
    <source>
        <dbReference type="ARBA" id="ARBA00004123"/>
    </source>
</evidence>
<dbReference type="InterPro" id="IPR003650">
    <property type="entry name" value="Orange_dom"/>
</dbReference>
<evidence type="ECO:0000259" key="7">
    <source>
        <dbReference type="PROSITE" id="PS51054"/>
    </source>
</evidence>
<evidence type="ECO:0000313" key="8">
    <source>
        <dbReference type="EMBL" id="KAK2874806.1"/>
    </source>
</evidence>
<comment type="subcellular location">
    <subcellularLocation>
        <location evidence="1">Nucleus</location>
    </subcellularLocation>
</comment>
<evidence type="ECO:0000256" key="3">
    <source>
        <dbReference type="ARBA" id="ARBA00023015"/>
    </source>
</evidence>
<evidence type="ECO:0000256" key="2">
    <source>
        <dbReference type="ARBA" id="ARBA00022491"/>
    </source>
</evidence>
<dbReference type="GO" id="GO:0005634">
    <property type="term" value="C:nucleus"/>
    <property type="evidence" value="ECO:0007669"/>
    <property type="project" value="UniProtKB-SubCell"/>
</dbReference>
<evidence type="ECO:0000256" key="5">
    <source>
        <dbReference type="ARBA" id="ARBA00023242"/>
    </source>
</evidence>
<dbReference type="SUPFAM" id="SSF47459">
    <property type="entry name" value="HLH, helix-loop-helix DNA-binding domain"/>
    <property type="match status" value="1"/>
</dbReference>
<reference evidence="8" key="1">
    <citation type="submission" date="2023-08" db="EMBL/GenBank/DDBJ databases">
        <title>Chromosome-level Genome Assembly of mud carp (Cirrhinus molitorella).</title>
        <authorList>
            <person name="Liu H."/>
        </authorList>
    </citation>
    <scope>NUCLEOTIDE SEQUENCE</scope>
    <source>
        <strain evidence="8">Prfri</strain>
        <tissue evidence="8">Muscle</tissue>
    </source>
</reference>
<dbReference type="PANTHER" id="PTHR10985">
    <property type="entry name" value="BASIC HELIX-LOOP-HELIX TRANSCRIPTION FACTOR, HES-RELATED"/>
    <property type="match status" value="1"/>
</dbReference>
<dbReference type="EMBL" id="JAUYZG010000021">
    <property type="protein sequence ID" value="KAK2874806.1"/>
    <property type="molecule type" value="Genomic_DNA"/>
</dbReference>
<keyword evidence="5" id="KW-0539">Nucleus</keyword>
<evidence type="ECO:0000313" key="9">
    <source>
        <dbReference type="Proteomes" id="UP001187343"/>
    </source>
</evidence>
<gene>
    <name evidence="8" type="ORF">Q8A67_021959</name>
</gene>
<accession>A0AA88P9G1</accession>
<dbReference type="Gene3D" id="4.10.280.10">
    <property type="entry name" value="Helix-loop-helix DNA-binding domain"/>
    <property type="match status" value="1"/>
</dbReference>
<evidence type="ECO:0000256" key="4">
    <source>
        <dbReference type="ARBA" id="ARBA00023163"/>
    </source>
</evidence>
<feature type="domain" description="Orange" evidence="7">
    <location>
        <begin position="137"/>
        <end position="167"/>
    </location>
</feature>
<keyword evidence="9" id="KW-1185">Reference proteome</keyword>
<dbReference type="AlphaFoldDB" id="A0AA88P9G1"/>
<dbReference type="Pfam" id="PF00010">
    <property type="entry name" value="HLH"/>
    <property type="match status" value="1"/>
</dbReference>
<sequence length="324" mass="37550">MTPTIISKELLPLNNKLRKPMVEKMHRDRINSSIKELKCLLAPEFLKQQPDSKLAKADILPSMFTCCQSRLFQMVGDVRLITVFSVTNAPFRTLMLLCSIDVNTEKFLKQQPDSKLEKADILEMTLNFLQCSHAVNQGFSRCVCEIVHFLSKDEMKTQSQIRLLKHFQNLQTSCEQNRRKSVLPDQKTFSKEINVNKSAIWRPWTLMLLCSIDVNTETVKANGSSSLFWLQSSSSSSLIPSWRKQIFFLQCSHAVNQGFSRCVSEIVHFLSKDEMKTQSQRRLLKHFQNLQTSCEQNRRESVLPDQKTFSKEINVNKSAIWRPW</sequence>
<dbReference type="GO" id="GO:0003677">
    <property type="term" value="F:DNA binding"/>
    <property type="evidence" value="ECO:0007669"/>
    <property type="project" value="InterPro"/>
</dbReference>
<dbReference type="PROSITE" id="PS50888">
    <property type="entry name" value="BHLH"/>
    <property type="match status" value="1"/>
</dbReference>